<evidence type="ECO:0000313" key="4">
    <source>
        <dbReference type="WBParaSite" id="PSAMB.scaffold792size41295.g8932.t1"/>
    </source>
</evidence>
<dbReference type="PANTHER" id="PTHR34717:SF1">
    <property type="entry name" value="EG:BACR7A4.20 PROTEIN"/>
    <property type="match status" value="1"/>
</dbReference>
<proteinExistence type="predicted"/>
<keyword evidence="1" id="KW-0472">Membrane</keyword>
<evidence type="ECO:0000256" key="1">
    <source>
        <dbReference type="SAM" id="Phobius"/>
    </source>
</evidence>
<dbReference type="InterPro" id="IPR055492">
    <property type="entry name" value="DUF7064"/>
</dbReference>
<evidence type="ECO:0000313" key="3">
    <source>
        <dbReference type="Proteomes" id="UP000887566"/>
    </source>
</evidence>
<evidence type="ECO:0000259" key="2">
    <source>
        <dbReference type="Pfam" id="PF23212"/>
    </source>
</evidence>
<dbReference type="Pfam" id="PF23212">
    <property type="entry name" value="DUF7064"/>
    <property type="match status" value="1"/>
</dbReference>
<accession>A0A914XFV9</accession>
<protein>
    <recommendedName>
        <fullName evidence="2">DUF7064 domain-containing protein</fullName>
    </recommendedName>
</protein>
<keyword evidence="1" id="KW-0812">Transmembrane</keyword>
<dbReference type="PANTHER" id="PTHR34717">
    <property type="entry name" value="EG:BACR7A4.20 PROTEIN"/>
    <property type="match status" value="1"/>
</dbReference>
<reference evidence="4" key="1">
    <citation type="submission" date="2022-11" db="UniProtKB">
        <authorList>
            <consortium name="WormBaseParasite"/>
        </authorList>
    </citation>
    <scope>IDENTIFICATION</scope>
</reference>
<feature type="transmembrane region" description="Helical" evidence="1">
    <location>
        <begin position="35"/>
        <end position="51"/>
    </location>
</feature>
<dbReference type="AlphaFoldDB" id="A0A914XFV9"/>
<dbReference type="WBParaSite" id="PSAMB.scaffold792size41295.g8932.t1">
    <property type="protein sequence ID" value="PSAMB.scaffold792size41295.g8932.t1"/>
    <property type="gene ID" value="PSAMB.scaffold792size41295.g8932"/>
</dbReference>
<organism evidence="3 4">
    <name type="scientific">Plectus sambesii</name>
    <dbReference type="NCBI Taxonomy" id="2011161"/>
    <lineage>
        <taxon>Eukaryota</taxon>
        <taxon>Metazoa</taxon>
        <taxon>Ecdysozoa</taxon>
        <taxon>Nematoda</taxon>
        <taxon>Chromadorea</taxon>
        <taxon>Plectida</taxon>
        <taxon>Plectina</taxon>
        <taxon>Plectoidea</taxon>
        <taxon>Plectidae</taxon>
        <taxon>Plectus</taxon>
    </lineage>
</organism>
<keyword evidence="1" id="KW-1133">Transmembrane helix</keyword>
<keyword evidence="3" id="KW-1185">Reference proteome</keyword>
<dbReference type="Proteomes" id="UP000887566">
    <property type="component" value="Unplaced"/>
</dbReference>
<sequence length="415" mass="47541">MWLYVLYAVAVFVFYFSLKKDPPKLNGVYSQPTKFYWLKFYIFYVLLTLRHRKAKQRKNAEITEEDHKDADLLQGGWGKEGGGGKRSIKLLERMHTLPPDMPKAVDAVYFNAANMDGYYFSVGTAHRPNRIMNAFFILRVPGLGILENIEMPSTNLPVDDVPGAYAAKGITVKCLEPMKKWHISYRGLMHLNKNVNKNPVNADITMIWTNFGDYFDFDMENSVECIARAIATEPWSRAMFKRLQASHQTHYEQFGDIQATIKIDGQKESRVQMRSMRDHTIANHRDWGELRRYIMTIFHLEDGTCIHTSVISMPDAVFSRLELGYIVLPDKSKLAVDRIEVPLPELGEDGQVPKSFSYAFYAGGLRYDVDVMIVDSTKFVMGLENGAVVHENMAEFVCNGVRGSGFTEWEYKNGY</sequence>
<feature type="domain" description="DUF7064" evidence="2">
    <location>
        <begin position="286"/>
        <end position="409"/>
    </location>
</feature>
<name>A0A914XFV9_9BILA</name>